<sequence>MKMNTHPLVNLEVSLDELIDAFKQLPKTNDGQQHHYAIKFPVTNDYGNASERQLLFSWNEAFNDWELNTKGHDLLITASAR</sequence>
<accession>D2QHG0</accession>
<keyword evidence="2" id="KW-1185">Reference proteome</keyword>
<protein>
    <submittedName>
        <fullName evidence="1">Uncharacterized protein</fullName>
    </submittedName>
</protein>
<dbReference type="Proteomes" id="UP000002028">
    <property type="component" value="Chromosome"/>
</dbReference>
<evidence type="ECO:0000313" key="1">
    <source>
        <dbReference type="EMBL" id="ADB38620.1"/>
    </source>
</evidence>
<dbReference type="HOGENOM" id="CLU_2572121_0_0_10"/>
<dbReference type="EMBL" id="CP001769">
    <property type="protein sequence ID" value="ADB38620.1"/>
    <property type="molecule type" value="Genomic_DNA"/>
</dbReference>
<organism evidence="1 2">
    <name type="scientific">Spirosoma linguale (strain ATCC 33905 / DSM 74 / LMG 10896 / Claus 1)</name>
    <dbReference type="NCBI Taxonomy" id="504472"/>
    <lineage>
        <taxon>Bacteria</taxon>
        <taxon>Pseudomonadati</taxon>
        <taxon>Bacteroidota</taxon>
        <taxon>Cytophagia</taxon>
        <taxon>Cytophagales</taxon>
        <taxon>Cytophagaceae</taxon>
        <taxon>Spirosoma</taxon>
    </lineage>
</organism>
<name>D2QHG0_SPILD</name>
<gene>
    <name evidence="1" type="ordered locus">Slin_2602</name>
</gene>
<dbReference type="KEGG" id="sli:Slin_2602"/>
<evidence type="ECO:0000313" key="2">
    <source>
        <dbReference type="Proteomes" id="UP000002028"/>
    </source>
</evidence>
<proteinExistence type="predicted"/>
<dbReference type="AlphaFoldDB" id="D2QHG0"/>
<dbReference type="RefSeq" id="WP_012927154.1">
    <property type="nucleotide sequence ID" value="NC_013730.1"/>
</dbReference>
<reference evidence="1 2" key="1">
    <citation type="journal article" date="2010" name="Stand. Genomic Sci.">
        <title>Complete genome sequence of Spirosoma linguale type strain (1).</title>
        <authorList>
            <person name="Lail K."/>
            <person name="Sikorski J."/>
            <person name="Saunders E."/>
            <person name="Lapidus A."/>
            <person name="Glavina Del Rio T."/>
            <person name="Copeland A."/>
            <person name="Tice H."/>
            <person name="Cheng J.-F."/>
            <person name="Lucas S."/>
            <person name="Nolan M."/>
            <person name="Bruce D."/>
            <person name="Goodwin L."/>
            <person name="Pitluck S."/>
            <person name="Ivanova N."/>
            <person name="Mavromatis K."/>
            <person name="Ovchinnikova G."/>
            <person name="Pati A."/>
            <person name="Chen A."/>
            <person name="Palaniappan K."/>
            <person name="Land M."/>
            <person name="Hauser L."/>
            <person name="Chang Y.-J."/>
            <person name="Jeffries C.D."/>
            <person name="Chain P."/>
            <person name="Brettin T."/>
            <person name="Detter J.C."/>
            <person name="Schuetze A."/>
            <person name="Rohde M."/>
            <person name="Tindall B.J."/>
            <person name="Goeker M."/>
            <person name="Bristow J."/>
            <person name="Eisen J.A."/>
            <person name="Markowitz V."/>
            <person name="Hugenholtz P."/>
            <person name="Kyrpides N.C."/>
            <person name="Klenk H.-P."/>
            <person name="Chen F."/>
        </authorList>
    </citation>
    <scope>NUCLEOTIDE SEQUENCE [LARGE SCALE GENOMIC DNA]</scope>
    <source>
        <strain evidence="2">ATCC 33905 / DSM 74 / LMG 10896 / Claus 1</strain>
    </source>
</reference>